<feature type="transmembrane region" description="Helical" evidence="1">
    <location>
        <begin position="21"/>
        <end position="39"/>
    </location>
</feature>
<feature type="domain" description="Penicillin-binding protein N-terminal" evidence="2">
    <location>
        <begin position="3"/>
        <end position="71"/>
    </location>
</feature>
<evidence type="ECO:0000256" key="1">
    <source>
        <dbReference type="SAM" id="Phobius"/>
    </source>
</evidence>
<comment type="caution">
    <text evidence="3">The sequence shown here is derived from an EMBL/GenBank/DDBJ whole genome shotgun (WGS) entry which is preliminary data.</text>
</comment>
<dbReference type="EMBL" id="DRMJ01000429">
    <property type="protein sequence ID" value="HHL43580.1"/>
    <property type="molecule type" value="Genomic_DNA"/>
</dbReference>
<sequence>MHTYRADIGAANDNKSKRKWRWFWGVLFILILIGGIGYYQGKKYLLDGLPQLPDKRAMWDLNLQPNMTLLDKNGIVIGHRGP</sequence>
<dbReference type="InterPro" id="IPR031375">
    <property type="entry name" value="PBP_N"/>
</dbReference>
<keyword evidence="1" id="KW-1133">Transmembrane helix</keyword>
<dbReference type="Proteomes" id="UP000885830">
    <property type="component" value="Unassembled WGS sequence"/>
</dbReference>
<evidence type="ECO:0000259" key="2">
    <source>
        <dbReference type="Pfam" id="PF17093"/>
    </source>
</evidence>
<dbReference type="Pfam" id="PF17093">
    <property type="entry name" value="PBP_N"/>
    <property type="match status" value="1"/>
</dbReference>
<accession>A0A7C5R152</accession>
<feature type="non-terminal residue" evidence="3">
    <location>
        <position position="82"/>
    </location>
</feature>
<gene>
    <name evidence="3" type="ORF">ENJ42_08185</name>
</gene>
<keyword evidence="1" id="KW-0812">Transmembrane</keyword>
<organism evidence="3">
    <name type="scientific">Hellea balneolensis</name>
    <dbReference type="NCBI Taxonomy" id="287478"/>
    <lineage>
        <taxon>Bacteria</taxon>
        <taxon>Pseudomonadati</taxon>
        <taxon>Pseudomonadota</taxon>
        <taxon>Alphaproteobacteria</taxon>
        <taxon>Maricaulales</taxon>
        <taxon>Robiginitomaculaceae</taxon>
        <taxon>Hellea</taxon>
    </lineage>
</organism>
<evidence type="ECO:0000313" key="3">
    <source>
        <dbReference type="EMBL" id="HHL43580.1"/>
    </source>
</evidence>
<dbReference type="AlphaFoldDB" id="A0A7C5R152"/>
<reference evidence="3" key="1">
    <citation type="journal article" date="2020" name="mSystems">
        <title>Genome- and Community-Level Interaction Insights into Carbon Utilization and Element Cycling Functions of Hydrothermarchaeota in Hydrothermal Sediment.</title>
        <authorList>
            <person name="Zhou Z."/>
            <person name="Liu Y."/>
            <person name="Xu W."/>
            <person name="Pan J."/>
            <person name="Luo Z.H."/>
            <person name="Li M."/>
        </authorList>
    </citation>
    <scope>NUCLEOTIDE SEQUENCE [LARGE SCALE GENOMIC DNA]</scope>
    <source>
        <strain evidence="3">HyVt-485</strain>
    </source>
</reference>
<keyword evidence="1" id="KW-0472">Membrane</keyword>
<protein>
    <recommendedName>
        <fullName evidence="2">Penicillin-binding protein N-terminal domain-containing protein</fullName>
    </recommendedName>
</protein>
<proteinExistence type="predicted"/>
<name>A0A7C5R152_9PROT</name>